<evidence type="ECO:0000259" key="9">
    <source>
        <dbReference type="Pfam" id="PF05922"/>
    </source>
</evidence>
<evidence type="ECO:0000313" key="10">
    <source>
        <dbReference type="EMBL" id="KAK8087143.1"/>
    </source>
</evidence>
<organism evidence="10 11">
    <name type="scientific">Apiospora phragmitis</name>
    <dbReference type="NCBI Taxonomy" id="2905665"/>
    <lineage>
        <taxon>Eukaryota</taxon>
        <taxon>Fungi</taxon>
        <taxon>Dikarya</taxon>
        <taxon>Ascomycota</taxon>
        <taxon>Pezizomycotina</taxon>
        <taxon>Sordariomycetes</taxon>
        <taxon>Xylariomycetidae</taxon>
        <taxon>Amphisphaeriales</taxon>
        <taxon>Apiosporaceae</taxon>
        <taxon>Apiospora</taxon>
    </lineage>
</organism>
<feature type="non-terminal residue" evidence="10">
    <location>
        <position position="1"/>
    </location>
</feature>
<dbReference type="InterPro" id="IPR050131">
    <property type="entry name" value="Peptidase_S8_subtilisin-like"/>
</dbReference>
<dbReference type="Gene3D" id="3.30.70.80">
    <property type="entry name" value="Peptidase S8 propeptide/proteinase inhibitor I9"/>
    <property type="match status" value="1"/>
</dbReference>
<accession>A0ABR1WVE9</accession>
<dbReference type="InterPro" id="IPR000209">
    <property type="entry name" value="Peptidase_S8/S53_dom"/>
</dbReference>
<dbReference type="PANTHER" id="PTHR43806">
    <property type="entry name" value="PEPTIDASE S8"/>
    <property type="match status" value="1"/>
</dbReference>
<keyword evidence="11" id="KW-1185">Reference proteome</keyword>
<dbReference type="CDD" id="cd04077">
    <property type="entry name" value="Peptidases_S8_PCSK9_ProteinaseK_like"/>
    <property type="match status" value="1"/>
</dbReference>
<dbReference type="Pfam" id="PF05922">
    <property type="entry name" value="Inhibitor_I9"/>
    <property type="match status" value="1"/>
</dbReference>
<keyword evidence="4 6" id="KW-0378">Hydrolase</keyword>
<gene>
    <name evidence="10" type="ORF">PG994_002117</name>
</gene>
<evidence type="ECO:0000256" key="5">
    <source>
        <dbReference type="ARBA" id="ARBA00022825"/>
    </source>
</evidence>
<dbReference type="InterPro" id="IPR036852">
    <property type="entry name" value="Peptidase_S8/S53_dom_sf"/>
</dbReference>
<evidence type="ECO:0000256" key="1">
    <source>
        <dbReference type="ARBA" id="ARBA00011073"/>
    </source>
</evidence>
<dbReference type="PROSITE" id="PS51892">
    <property type="entry name" value="SUBTILASE"/>
    <property type="match status" value="1"/>
</dbReference>
<keyword evidence="2 6" id="KW-0645">Protease</keyword>
<dbReference type="PROSITE" id="PS00136">
    <property type="entry name" value="SUBTILASE_ASP"/>
    <property type="match status" value="1"/>
</dbReference>
<dbReference type="SUPFAM" id="SSF52743">
    <property type="entry name" value="Subtilisin-like"/>
    <property type="match status" value="1"/>
</dbReference>
<proteinExistence type="inferred from homology"/>
<evidence type="ECO:0000256" key="3">
    <source>
        <dbReference type="ARBA" id="ARBA00022729"/>
    </source>
</evidence>
<evidence type="ECO:0000256" key="6">
    <source>
        <dbReference type="PROSITE-ProRule" id="PRU01240"/>
    </source>
</evidence>
<evidence type="ECO:0000256" key="4">
    <source>
        <dbReference type="ARBA" id="ARBA00022801"/>
    </source>
</evidence>
<dbReference type="PANTHER" id="PTHR43806:SF58">
    <property type="entry name" value="ALKALINE PROTEASE 1-RELATED"/>
    <property type="match status" value="1"/>
</dbReference>
<dbReference type="RefSeq" id="XP_066721667.1">
    <property type="nucleotide sequence ID" value="XM_066853526.1"/>
</dbReference>
<dbReference type="InterPro" id="IPR015500">
    <property type="entry name" value="Peptidase_S8_subtilisin-rel"/>
</dbReference>
<dbReference type="PROSITE" id="PS00138">
    <property type="entry name" value="SUBTILASE_SER"/>
    <property type="match status" value="1"/>
</dbReference>
<dbReference type="GeneID" id="92086589"/>
<keyword evidence="5 6" id="KW-0720">Serine protease</keyword>
<dbReference type="SUPFAM" id="SSF54897">
    <property type="entry name" value="Protease propeptides/inhibitors"/>
    <property type="match status" value="1"/>
</dbReference>
<dbReference type="InterPro" id="IPR037045">
    <property type="entry name" value="S8pro/Inhibitor_I9_sf"/>
</dbReference>
<dbReference type="InterPro" id="IPR010259">
    <property type="entry name" value="S8pro/Inhibitor_I9"/>
</dbReference>
<feature type="active site" description="Charge relay system" evidence="6">
    <location>
        <position position="298"/>
    </location>
</feature>
<dbReference type="Pfam" id="PF00082">
    <property type="entry name" value="Peptidase_S8"/>
    <property type="match status" value="1"/>
</dbReference>
<feature type="domain" description="Inhibitor I9" evidence="9">
    <location>
        <begin position="37"/>
        <end position="106"/>
    </location>
</feature>
<sequence>SLIQHEVLCSSVDSATGGRCGSHPGTEGGVFVYPRHFIVVLKPDSTQDQLHSSVEPAGGILGGSKPKLSYTLESFKGYHVSASDDLIKSIANLGEVAYVEPDATISINALEMQTDAPWGLAPGADTYAYIIDTGIYLEHEDFEGRATFGASFVDGDASETDGNGHGTHVAGTTGSKTYYVHDLLKHAPEWTRAEGIGKAVANMSLGASRLVSQSVNNAAAAAVRAGLFLSVAAGNDGSLASLSSPASEPSVCTMAATDATGRRASFSSFGTAVDVFAPGVDILSTWNDGATNTISGTSMAAPHVTGLGAYLLALEGARDPIALCERIQELATSGIVKNSLTPNNLLAFNGADSSA</sequence>
<evidence type="ECO:0000313" key="11">
    <source>
        <dbReference type="Proteomes" id="UP001480595"/>
    </source>
</evidence>
<feature type="active site" description="Charge relay system" evidence="6">
    <location>
        <position position="165"/>
    </location>
</feature>
<dbReference type="Proteomes" id="UP001480595">
    <property type="component" value="Unassembled WGS sequence"/>
</dbReference>
<feature type="active site" description="Charge relay system" evidence="6">
    <location>
        <position position="132"/>
    </location>
</feature>
<keyword evidence="3" id="KW-0732">Signal</keyword>
<feature type="domain" description="Peptidase S8/S53" evidence="8">
    <location>
        <begin position="192"/>
        <end position="313"/>
    </location>
</feature>
<dbReference type="EMBL" id="JAQQWL010000002">
    <property type="protein sequence ID" value="KAK8087143.1"/>
    <property type="molecule type" value="Genomic_DNA"/>
</dbReference>
<reference evidence="10 11" key="1">
    <citation type="submission" date="2023-01" db="EMBL/GenBank/DDBJ databases">
        <title>Analysis of 21 Apiospora genomes using comparative genomics revels a genus with tremendous synthesis potential of carbohydrate active enzymes and secondary metabolites.</title>
        <authorList>
            <person name="Sorensen T."/>
        </authorList>
    </citation>
    <scope>NUCLEOTIDE SEQUENCE [LARGE SCALE GENOMIC DNA]</scope>
    <source>
        <strain evidence="10 11">CBS 135458</strain>
    </source>
</reference>
<dbReference type="PRINTS" id="PR00723">
    <property type="entry name" value="SUBTILISIN"/>
</dbReference>
<name>A0ABR1WVE9_9PEZI</name>
<comment type="caution">
    <text evidence="10">The sequence shown here is derived from an EMBL/GenBank/DDBJ whole genome shotgun (WGS) entry which is preliminary data.</text>
</comment>
<dbReference type="InterPro" id="IPR034193">
    <property type="entry name" value="PCSK9_ProteinaseK-like"/>
</dbReference>
<dbReference type="InterPro" id="IPR023827">
    <property type="entry name" value="Peptidase_S8_Asp-AS"/>
</dbReference>
<dbReference type="Gene3D" id="3.40.50.200">
    <property type="entry name" value="Peptidase S8/S53 domain"/>
    <property type="match status" value="1"/>
</dbReference>
<evidence type="ECO:0000256" key="7">
    <source>
        <dbReference type="RuleBase" id="RU003355"/>
    </source>
</evidence>
<protein>
    <submittedName>
        <fullName evidence="10">Peptidase S8/S53 domain-containing protein</fullName>
    </submittedName>
</protein>
<dbReference type="InterPro" id="IPR023828">
    <property type="entry name" value="Peptidase_S8_Ser-AS"/>
</dbReference>
<comment type="similarity">
    <text evidence="1 6 7">Belongs to the peptidase S8 family.</text>
</comment>
<evidence type="ECO:0000259" key="8">
    <source>
        <dbReference type="Pfam" id="PF00082"/>
    </source>
</evidence>
<evidence type="ECO:0000256" key="2">
    <source>
        <dbReference type="ARBA" id="ARBA00022670"/>
    </source>
</evidence>